<evidence type="ECO:0000313" key="6">
    <source>
        <dbReference type="Proteomes" id="UP000006548"/>
    </source>
</evidence>
<dbReference type="SMR" id="Q9S9V5"/>
<dbReference type="EMBL" id="AL161501">
    <property type="protein sequence ID" value="CAB80830.1"/>
    <property type="molecule type" value="Genomic_DNA"/>
</dbReference>
<dbReference type="AlphaFoldDB" id="Q9S9V5"/>
<dbReference type="GO" id="GO:0009409">
    <property type="term" value="P:response to cold"/>
    <property type="evidence" value="ECO:0000270"/>
    <property type="project" value="TAIR"/>
</dbReference>
<reference evidence="3" key="3">
    <citation type="submission" date="1999-05" db="EMBL/GenBank/DDBJ databases">
        <title>The sequence of A. thaliana T19J18.</title>
        <authorList>
            <person name="Cloud J."/>
            <person name="Graves T."/>
            <person name="Sapetti L."/>
        </authorList>
    </citation>
    <scope>NUCLEOTIDE SEQUENCE</scope>
</reference>
<dbReference type="SUPFAM" id="SSF56112">
    <property type="entry name" value="Protein kinase-like (PK-like)"/>
    <property type="match status" value="1"/>
</dbReference>
<keyword evidence="4" id="KW-0695">RNA-directed DNA polymerase</keyword>
<dbReference type="InterPro" id="IPR026960">
    <property type="entry name" value="RVT-Znf"/>
</dbReference>
<keyword evidence="4" id="KW-0548">Nucleotidyltransferase</keyword>
<dbReference type="PaxDb" id="3702-AT4G04650.1"/>
<reference evidence="4" key="6">
    <citation type="submission" date="2011-02" db="EMBL/GenBank/DDBJ databases">
        <authorList>
            <consortium name="TAIR"/>
            <person name="Swarbreck D."/>
            <person name="Lamesch P."/>
            <person name="Wilks C."/>
            <person name="Huala E."/>
        </authorList>
    </citation>
    <scope>NUCLEOTIDE SEQUENCE</scope>
</reference>
<reference evidence="5" key="5">
    <citation type="submission" date="2000-03" db="EMBL/GenBank/DDBJ databases">
        <authorList>
            <person name="EU Arabidopsis sequencing project"/>
        </authorList>
    </citation>
    <scope>NUCLEOTIDE SEQUENCE</scope>
</reference>
<evidence type="ECO:0000259" key="1">
    <source>
        <dbReference type="Pfam" id="PF13966"/>
    </source>
</evidence>
<sequence>MCKLRVVARPFIVCEVGSGVTAKFWHDNWIGLGPLIEVIGPLGPRTVGLPIDAVVRDALRGTSWWIASSRSRNPIIVQLKNLLPEAQGLLDCQHDDSFLWKTDLHAPSNRFSAPRTWSALHPQSHTVPWHKAVWFKNHVPKHAFICWVVAWNRLHTRDRLQNWGLSIPAECLLCNAHDDSRAHLFFECQFSGVVWRFFTASTNLNPPAQLMDCLNWLLSPSREKNICLIIRLAFHSCVYAIWRERNQRLHSGVSRSTESILKDIQLIIRARLDPLSRSTAHQPNALSLLGTCEPEITVYKAPEIEVKLDNFNEKTDIYSFGIVFLSLALFWI</sequence>
<evidence type="ECO:0000313" key="5">
    <source>
        <dbReference type="EMBL" id="CAB80830.1"/>
    </source>
</evidence>
<dbReference type="PANTHER" id="PTHR33116">
    <property type="entry name" value="REVERSE TRANSCRIPTASE ZINC-BINDING DOMAIN-CONTAINING PROTEIN-RELATED-RELATED"/>
    <property type="match status" value="1"/>
</dbReference>
<evidence type="ECO:0000313" key="3">
    <source>
        <dbReference type="EMBL" id="AAD48956.1"/>
    </source>
</evidence>
<reference evidence="3" key="2">
    <citation type="submission" date="1999-05" db="EMBL/GenBank/DDBJ databases">
        <title>The A. thaliana Genome Sequencing Project.</title>
        <authorList>
            <person name="WashU"/>
        </authorList>
    </citation>
    <scope>NUCLEOTIDE SEQUENCE</scope>
</reference>
<dbReference type="KEGG" id="ath:AT4G04650"/>
<reference evidence="4 6" key="1">
    <citation type="journal article" date="1999" name="Nature">
        <title>Sequence and analysis of chromosome 4 of the plant Arabidopsis thaliana.</title>
        <authorList>
            <consortium name="EU"/>
            <consortium name="CSHL and WU Arabidopsis Sequencing Project"/>
            <person name="Mayer K."/>
            <person name="Schuller C."/>
            <person name="Wambutt R."/>
            <person name="Murphy G."/>
            <person name="Volckaert G."/>
            <person name="Pohl T."/>
            <person name="Dusterhoft A."/>
            <person name="Stiekema W."/>
            <person name="Entian K.D."/>
            <person name="Terryn N."/>
            <person name="Harris B."/>
            <person name="Ansorge W."/>
            <person name="Brandt P."/>
            <person name="Grivell L."/>
            <person name="Rieger M."/>
            <person name="Weichselgartner M."/>
            <person name="de Simone V."/>
            <person name="Obermaier B."/>
            <person name="Mache R."/>
            <person name="Muller M."/>
            <person name="Kreis M."/>
            <person name="Delseny M."/>
            <person name="Puigdomenech P."/>
            <person name="Watson M."/>
            <person name="Schmidtheini T."/>
            <person name="Reichert B."/>
            <person name="Portatelle D."/>
            <person name="Perez-Alonso M."/>
            <person name="Boutry M."/>
            <person name="Bancroft I."/>
            <person name="Vos P."/>
            <person name="Hoheisel J."/>
            <person name="Zimmermann W."/>
            <person name="Wedler H."/>
            <person name="Ridley P."/>
            <person name="Langham S.A."/>
            <person name="McCullagh B."/>
            <person name="Bilham L."/>
            <person name="Robben J."/>
            <person name="Van der Schueren J."/>
            <person name="Grymonprez B."/>
            <person name="Chuang Y.J."/>
            <person name="Vandenbussche F."/>
            <person name="Braeken M."/>
            <person name="Weltjens I."/>
            <person name="Voet M."/>
            <person name="Bastiaens I."/>
            <person name="Aert R."/>
            <person name="Defoor E."/>
            <person name="Weitzenegger T."/>
            <person name="Bothe G."/>
            <person name="Ramsperger U."/>
            <person name="Hilbert H."/>
            <person name="Braun M."/>
            <person name="Holzer E."/>
            <person name="Brandt A."/>
            <person name="Peters S."/>
            <person name="van Staveren M."/>
            <person name="Dirske W."/>
            <person name="Mooijman P."/>
            <person name="Klein Lankhorst R."/>
            <person name="Rose M."/>
            <person name="Hauf J."/>
            <person name="Kotter P."/>
            <person name="Berneiser S."/>
            <person name="Hempel S."/>
            <person name="Feldpausch M."/>
            <person name="Lamberth S."/>
            <person name="Van den Daele H."/>
            <person name="De Keyser A."/>
            <person name="Buysshaert C."/>
            <person name="Gielen J."/>
            <person name="Villarroel R."/>
            <person name="De Clercq R."/>
            <person name="Van Montagu M."/>
            <person name="Rogers J."/>
            <person name="Cronin A."/>
            <person name="Quail M."/>
            <person name="Bray-Allen S."/>
            <person name="Clark L."/>
            <person name="Doggett J."/>
            <person name="Hall S."/>
            <person name="Kay M."/>
            <person name="Lennard N."/>
            <person name="McLay K."/>
            <person name="Mayes R."/>
            <person name="Pettett A."/>
            <person name="Rajandream M.A."/>
            <person name="Lyne M."/>
            <person name="Benes V."/>
            <person name="Rechmann S."/>
            <person name="Borkova D."/>
            <person name="Blocker H."/>
            <person name="Scharfe M."/>
            <person name="Grimm M."/>
            <person name="Lohnert T.H."/>
            <person name="Dose S."/>
            <person name="de Haan M."/>
            <person name="Maarse A."/>
            <person name="Schafer M."/>
            <person name="Muller-Auer S."/>
            <person name="Gabel C."/>
            <person name="Fuchs M."/>
            <person name="Fartmann B."/>
            <person name="Granderath K."/>
            <person name="Dauner D."/>
            <person name="Herzl A."/>
            <person name="Neumann S."/>
            <person name="Argiriou A."/>
            <person name="Vitale D."/>
            <person name="Liguori R."/>
            <person name="Piravandi E."/>
            <person name="Massenet O."/>
            <person name="Quigley F."/>
            <person name="Clabauld G."/>
            <person name="Mundlein A."/>
            <person name="Felber R."/>
            <person name="Schnabl S."/>
            <person name="Hiller R."/>
            <person name="Schmidt W."/>
            <person name="Lecharny A."/>
            <person name="Aubourg S."/>
            <person name="Chefdor F."/>
            <person name="Cooke R."/>
            <person name="Berger C."/>
            <person name="Montfort A."/>
            <person name="Casacuberta E."/>
            <person name="Gibbons T."/>
            <person name="Weber N."/>
            <person name="Vandenbol M."/>
            <person name="Bargues M."/>
            <person name="Terol J."/>
            <person name="Torres A."/>
            <person name="Perez-Perez A."/>
            <person name="Purnelle B."/>
            <person name="Bent E."/>
            <person name="Johnson S."/>
            <person name="Tacon D."/>
            <person name="Jesse T."/>
            <person name="Heijnen L."/>
            <person name="Schwarz S."/>
            <person name="Scholler P."/>
            <person name="Heber S."/>
            <person name="Francs P."/>
            <person name="Bielke C."/>
            <person name="Frishman D."/>
            <person name="Haase D."/>
            <person name="Lemcke K."/>
            <person name="Mewes H.W."/>
            <person name="Stocker S."/>
            <person name="Zaccaria P."/>
            <person name="Bevan M."/>
            <person name="Wilson R.K."/>
            <person name="de la Bastide M."/>
            <person name="Habermann K."/>
            <person name="Parnell L."/>
            <person name="Dedhia N."/>
            <person name="Gnoj L."/>
            <person name="Schutz K."/>
            <person name="Huang E."/>
            <person name="Spiegel L."/>
            <person name="Sehkon M."/>
            <person name="Murray J."/>
            <person name="Sheet P."/>
            <person name="Cordes M."/>
            <person name="Abu-Threideh J."/>
            <person name="Stoneking T."/>
            <person name="Kalicki J."/>
            <person name="Graves T."/>
            <person name="Harmon G."/>
            <person name="Edwards J."/>
            <person name="Latreille P."/>
            <person name="Courtney L."/>
            <person name="Cloud J."/>
            <person name="Abbott A."/>
            <person name="Scott K."/>
            <person name="Johnson D."/>
            <person name="Minx P."/>
            <person name="Bentley D."/>
            <person name="Fulton B."/>
            <person name="Miller N."/>
            <person name="Greco T."/>
            <person name="Kemp K."/>
            <person name="Kramer J."/>
            <person name="Fulton L."/>
            <person name="Mardis E."/>
            <person name="Dante M."/>
            <person name="Pepin K."/>
            <person name="Hillier L."/>
            <person name="Nelson J."/>
            <person name="Spieth J."/>
            <person name="Ryan E."/>
            <person name="Andrews S."/>
            <person name="Geisel C."/>
            <person name="Layman D."/>
            <person name="Du H."/>
            <person name="Ali J."/>
            <person name="Berghoff A."/>
            <person name="Jones K."/>
            <person name="Drone K."/>
            <person name="Cotton M."/>
            <person name="Joshu C."/>
            <person name="Antonoiu B."/>
            <person name="Zidanic M."/>
            <person name="Strong C."/>
            <person name="Sun H."/>
            <person name="Lamar B."/>
            <person name="Yordan C."/>
            <person name="Ma P."/>
            <person name="Zhong J."/>
            <person name="Preston R."/>
            <person name="Vil D."/>
            <person name="Shekher M."/>
            <person name="Matero A."/>
            <person name="Shah R."/>
            <person name="Swaby I.K."/>
            <person name="O'Shaughnessy A."/>
            <person name="Rodriguez M."/>
            <person name="Hoffmann J."/>
            <person name="Till S."/>
            <person name="Granat S."/>
            <person name="Shohdy N."/>
            <person name="Hasegawa A."/>
            <person name="Hameed A."/>
            <person name="Lodhi M."/>
            <person name="Johnson A."/>
            <person name="Chen E."/>
            <person name="Marra M."/>
            <person name="Martienssen R."/>
            <person name="McCombie W.R."/>
        </authorList>
    </citation>
    <scope>NUCLEOTIDE SEQUENCE [LARGE SCALE GENOMIC DNA]</scope>
    <source>
        <strain evidence="6">cv. Columbia</strain>
    </source>
</reference>
<dbReference type="TAIR" id="AT4G04650"/>
<dbReference type="EMBL" id="AF149414">
    <property type="protein sequence ID" value="AAD48956.1"/>
    <property type="molecule type" value="Genomic_DNA"/>
</dbReference>
<evidence type="ECO:0000313" key="4">
    <source>
        <dbReference type="EMBL" id="AEE82409.1"/>
    </source>
</evidence>
<dbReference type="HOGENOM" id="CLU_000680_19_0_1"/>
<protein>
    <submittedName>
        <fullName evidence="5">AT4g04650 protein</fullName>
    </submittedName>
    <submittedName>
        <fullName evidence="4">RNA-directed DNA polymerase (Reverse transcriptase)-related family protein</fullName>
    </submittedName>
    <submittedName>
        <fullName evidence="3">T19J18.5 protein</fullName>
    </submittedName>
</protein>
<organism evidence="3">
    <name type="scientific">Arabidopsis thaliana</name>
    <name type="common">Mouse-ear cress</name>
    <dbReference type="NCBI Taxonomy" id="3702"/>
    <lineage>
        <taxon>Eukaryota</taxon>
        <taxon>Viridiplantae</taxon>
        <taxon>Streptophyta</taxon>
        <taxon>Embryophyta</taxon>
        <taxon>Tracheophyta</taxon>
        <taxon>Spermatophyta</taxon>
        <taxon>Magnoliopsida</taxon>
        <taxon>eudicotyledons</taxon>
        <taxon>Gunneridae</taxon>
        <taxon>Pentapetalae</taxon>
        <taxon>rosids</taxon>
        <taxon>malvids</taxon>
        <taxon>Brassicales</taxon>
        <taxon>Brassicaceae</taxon>
        <taxon>Camelineae</taxon>
        <taxon>Arabidopsis</taxon>
    </lineage>
</organism>
<name>Q9S9V5_ARATH</name>
<dbReference type="InterPro" id="IPR011009">
    <property type="entry name" value="Kinase-like_dom_sf"/>
</dbReference>
<dbReference type="Araport" id="AT4G04650"/>
<reference evidence="4" key="7">
    <citation type="submission" date="2016-05" db="EMBL/GenBank/DDBJ databases">
        <authorList>
            <person name="Krishnakumar V."/>
            <person name="Cheng C.-Y."/>
            <person name="Chan A.P."/>
            <person name="Schobel S."/>
            <person name="Kim M."/>
            <person name="Ferlanti E.S."/>
            <person name="Belyaeva I."/>
            <person name="Rosen B.D."/>
            <person name="Micklem G."/>
            <person name="Miller J.R."/>
            <person name="Vaughn M."/>
            <person name="Town C.D."/>
        </authorList>
    </citation>
    <scope>NUCLEOTIDE SEQUENCE</scope>
</reference>
<dbReference type="GeneID" id="825798"/>
<dbReference type="ExpressionAtlas" id="Q9S9V5">
    <property type="expression patterns" value="differential"/>
</dbReference>
<dbReference type="Pfam" id="PF13966">
    <property type="entry name" value="zf-RVT"/>
    <property type="match status" value="1"/>
</dbReference>
<dbReference type="STRING" id="3702.Q9S9V5"/>
<dbReference type="PIR" id="F85058">
    <property type="entry name" value="F85058"/>
</dbReference>
<evidence type="ECO:0000313" key="2">
    <source>
        <dbReference type="Araport" id="AT4G04650"/>
    </source>
</evidence>
<dbReference type="PANTHER" id="PTHR33116:SF84">
    <property type="entry name" value="RNA-DIRECTED DNA POLYMERASE"/>
    <property type="match status" value="1"/>
</dbReference>
<dbReference type="eggNOG" id="KOG1075">
    <property type="taxonomic scope" value="Eukaryota"/>
</dbReference>
<feature type="domain" description="Reverse transcriptase zinc-binding" evidence="1">
    <location>
        <begin position="111"/>
        <end position="195"/>
    </location>
</feature>
<reference evidence="3" key="4">
    <citation type="submission" date="1999-08" db="EMBL/GenBank/DDBJ databases">
        <authorList>
            <person name="Waterston R."/>
        </authorList>
    </citation>
    <scope>NUCLEOTIDE SEQUENCE</scope>
</reference>
<reference evidence="6" key="8">
    <citation type="journal article" date="2017" name="Plant J.">
        <title>Araport11: a complete reannotation of the Arabidopsis thaliana reference genome.</title>
        <authorList>
            <person name="Cheng C.Y."/>
            <person name="Krishnakumar V."/>
            <person name="Chan A.P."/>
            <person name="Thibaud-Nissen F."/>
            <person name="Schobel S."/>
            <person name="Town C.D."/>
        </authorList>
    </citation>
    <scope>GENOME REANNOTATION</scope>
    <source>
        <strain evidence="6">cv. Columbia</strain>
    </source>
</reference>
<proteinExistence type="predicted"/>
<dbReference type="EMBL" id="CP002687">
    <property type="protein sequence ID" value="AEE82409.1"/>
    <property type="molecule type" value="Genomic_DNA"/>
</dbReference>
<dbReference type="OMA" id="SWWIASS"/>
<dbReference type="GO" id="GO:0010319">
    <property type="term" value="C:stromule"/>
    <property type="evidence" value="ECO:0000314"/>
    <property type="project" value="TAIR"/>
</dbReference>
<keyword evidence="4" id="KW-0808">Transferase</keyword>
<gene>
    <name evidence="2 4" type="ordered locus">At4g04650</name>
    <name evidence="3" type="ORF">T19J18.5</name>
    <name evidence="4" type="ORF">T19J18_5</name>
</gene>
<keyword evidence="6" id="KW-1185">Reference proteome</keyword>
<dbReference type="Proteomes" id="UP000006548">
    <property type="component" value="Chromosome 4"/>
</dbReference>
<dbReference type="GO" id="GO:0003964">
    <property type="term" value="F:RNA-directed DNA polymerase activity"/>
    <property type="evidence" value="ECO:0007669"/>
    <property type="project" value="UniProtKB-KW"/>
</dbReference>
<accession>Q9S9V5</accession>